<feature type="chain" id="PRO_5003070354" evidence="4">
    <location>
        <begin position="21"/>
        <end position="396"/>
    </location>
</feature>
<accession>D5C5F3</accession>
<dbReference type="InterPro" id="IPR001322">
    <property type="entry name" value="Lamin_tail_dom"/>
</dbReference>
<organism evidence="6 7">
    <name type="scientific">Nitrosococcus halophilus (strain Nc4)</name>
    <dbReference type="NCBI Taxonomy" id="472759"/>
    <lineage>
        <taxon>Bacteria</taxon>
        <taxon>Pseudomonadati</taxon>
        <taxon>Pseudomonadota</taxon>
        <taxon>Gammaproteobacteria</taxon>
        <taxon>Chromatiales</taxon>
        <taxon>Chromatiaceae</taxon>
        <taxon>Nitrosococcus</taxon>
    </lineage>
</organism>
<dbReference type="KEGG" id="nhl:Nhal_3999"/>
<evidence type="ECO:0000313" key="7">
    <source>
        <dbReference type="Proteomes" id="UP000001844"/>
    </source>
</evidence>
<dbReference type="GO" id="GO:0016787">
    <property type="term" value="F:hydrolase activity"/>
    <property type="evidence" value="ECO:0007669"/>
    <property type="project" value="UniProtKB-KW"/>
</dbReference>
<evidence type="ECO:0000259" key="5">
    <source>
        <dbReference type="PROSITE" id="PS51841"/>
    </source>
</evidence>
<evidence type="ECO:0000313" key="6">
    <source>
        <dbReference type="EMBL" id="ADE17007.1"/>
    </source>
</evidence>
<keyword evidence="7" id="KW-1185">Reference proteome</keyword>
<dbReference type="GO" id="GO:0006308">
    <property type="term" value="P:DNA catabolic process"/>
    <property type="evidence" value="ECO:0007669"/>
    <property type="project" value="InterPro"/>
</dbReference>
<feature type="domain" description="LTD" evidence="5">
    <location>
        <begin position="284"/>
        <end position="391"/>
    </location>
</feature>
<proteinExistence type="inferred from homology"/>
<dbReference type="CDD" id="cd10283">
    <property type="entry name" value="MnuA_DNase1-like"/>
    <property type="match status" value="1"/>
</dbReference>
<dbReference type="SUPFAM" id="SSF56219">
    <property type="entry name" value="DNase I-like"/>
    <property type="match status" value="1"/>
</dbReference>
<evidence type="ECO:0000256" key="1">
    <source>
        <dbReference type="ARBA" id="ARBA00007359"/>
    </source>
</evidence>
<dbReference type="Gene3D" id="3.60.10.10">
    <property type="entry name" value="Endonuclease/exonuclease/phosphatase"/>
    <property type="match status" value="1"/>
</dbReference>
<dbReference type="eggNOG" id="COG3568">
    <property type="taxonomic scope" value="Bacteria"/>
</dbReference>
<dbReference type="PANTHER" id="PTHR11371">
    <property type="entry name" value="DEOXYRIBONUCLEASE"/>
    <property type="match status" value="1"/>
</dbReference>
<dbReference type="InterPro" id="IPR036691">
    <property type="entry name" value="Endo/exonu/phosph_ase_sf"/>
</dbReference>
<keyword evidence="6" id="KW-0614">Plasmid</keyword>
<name>D5C5F3_NITHN</name>
<dbReference type="PROSITE" id="PS51841">
    <property type="entry name" value="LTD"/>
    <property type="match status" value="1"/>
</dbReference>
<dbReference type="Pfam" id="PF03372">
    <property type="entry name" value="Exo_endo_phos"/>
    <property type="match status" value="1"/>
</dbReference>
<dbReference type="GO" id="GO:0004536">
    <property type="term" value="F:DNA nuclease activity"/>
    <property type="evidence" value="ECO:0007669"/>
    <property type="project" value="InterPro"/>
</dbReference>
<dbReference type="Pfam" id="PF00932">
    <property type="entry name" value="LTD"/>
    <property type="match status" value="1"/>
</dbReference>
<geneLocation type="plasmid" evidence="6 7">
    <name>pNHAL01</name>
</geneLocation>
<evidence type="ECO:0000256" key="2">
    <source>
        <dbReference type="ARBA" id="ARBA00022722"/>
    </source>
</evidence>
<dbReference type="SMART" id="SM00476">
    <property type="entry name" value="DNaseIc"/>
    <property type="match status" value="1"/>
</dbReference>
<dbReference type="InterPro" id="IPR016202">
    <property type="entry name" value="DNase_I"/>
</dbReference>
<keyword evidence="4" id="KW-0732">Signal</keyword>
<dbReference type="EMBL" id="CP001799">
    <property type="protein sequence ID" value="ADE17007.1"/>
    <property type="molecule type" value="Genomic_DNA"/>
</dbReference>
<dbReference type="HOGENOM" id="CLU_065121_0_0_6"/>
<comment type="similarity">
    <text evidence="1">Belongs to the DNase I family.</text>
</comment>
<dbReference type="SUPFAM" id="SSF74853">
    <property type="entry name" value="Lamin A/C globular tail domain"/>
    <property type="match status" value="1"/>
</dbReference>
<gene>
    <name evidence="6" type="ORF">Nhal_3999</name>
</gene>
<keyword evidence="3" id="KW-0378">Hydrolase</keyword>
<protein>
    <submittedName>
        <fullName evidence="6">Endonuclease/exonuclease/phosphatase</fullName>
    </submittedName>
</protein>
<evidence type="ECO:0000256" key="4">
    <source>
        <dbReference type="SAM" id="SignalP"/>
    </source>
</evidence>
<dbReference type="OrthoDB" id="1201035at2"/>
<sequence length="396" mass="44022">MGKRLLVLIFLLLPGISAQALTIASWNTKHLGWGTKRDWSATAAVVAPYDFVALQEVMSGAAVKRLVQALEQQTGADWSSLVSETSVGRSKRYQEFYAFIWREEVVDYVGGAVVYLDPGDLFAREPFAARFQTDNGQYRWTAATVHVIYGDSRDERRREARQLDDYVNWLEEEVAEGDPVILTGDFNLPPESAGFRDLARVLKPAIREGASTLSAKEGRYANLYDNIWYRPDALKIQETRIDRFPQRLGISHNLARKTVSDHAPVVIALGEPVSPQEELEGIQATSSPDRKSMLEIICVHPDAPGNDNNNLAGEWIKIKNFGPRRLDLTGWIVADEAGHEIALEGSLNSGQTLRVNSTALGRPIWNNSGDTAILHNPQSTVVSTLHYPGGRICEDR</sequence>
<dbReference type="InterPro" id="IPR005135">
    <property type="entry name" value="Endo/exonuclease/phosphatase"/>
</dbReference>
<feature type="signal peptide" evidence="4">
    <location>
        <begin position="1"/>
        <end position="20"/>
    </location>
</feature>
<evidence type="ECO:0000256" key="3">
    <source>
        <dbReference type="ARBA" id="ARBA00022801"/>
    </source>
</evidence>
<dbReference type="GO" id="GO:0004519">
    <property type="term" value="F:endonuclease activity"/>
    <property type="evidence" value="ECO:0007669"/>
    <property type="project" value="UniProtKB-KW"/>
</dbReference>
<dbReference type="PANTHER" id="PTHR11371:SF31">
    <property type="entry name" value="EXTRACELLULAR NUCLEASE"/>
    <property type="match status" value="1"/>
</dbReference>
<dbReference type="AlphaFoldDB" id="D5C5F3"/>
<dbReference type="InterPro" id="IPR036415">
    <property type="entry name" value="Lamin_tail_dom_sf"/>
</dbReference>
<dbReference type="RefSeq" id="WP_013028109.1">
    <property type="nucleotide sequence ID" value="NC_013958.1"/>
</dbReference>
<dbReference type="Proteomes" id="UP000001844">
    <property type="component" value="Plasmid pNHAL01"/>
</dbReference>
<keyword evidence="2" id="KW-0540">Nuclease</keyword>
<keyword evidence="6" id="KW-0255">Endonuclease</keyword>
<reference evidence="6 7" key="1">
    <citation type="submission" date="2009-10" db="EMBL/GenBank/DDBJ databases">
        <title>Complete genome sequence of Nitrosococcus halophilus Nc4, a salt-adapted, aerobic obligate ammonia-oxidizing sulfur purple bacterium.</title>
        <authorList>
            <consortium name="US DOE Joint Genome Institute"/>
            <person name="Campbell M.A."/>
            <person name="Malfatti S.A."/>
            <person name="Chain P.S.G."/>
            <person name="Heidelberg J.F."/>
            <person name="Ward N.L."/>
            <person name="Ward B.B."/>
            <person name="Klotz M.G."/>
        </authorList>
    </citation>
    <scope>NUCLEOTIDE SEQUENCE [LARGE SCALE GENOMIC DNA]</scope>
    <source>
        <strain evidence="7">Nc4</strain>
        <plasmid evidence="7">Plasmid pNHAL01</plasmid>
    </source>
</reference>
<dbReference type="Gene3D" id="2.60.40.1260">
    <property type="entry name" value="Lamin Tail domain"/>
    <property type="match status" value="1"/>
</dbReference>